<gene>
    <name evidence="7" type="ORF">J2S63_000490</name>
</gene>
<dbReference type="NCBIfam" id="NF040608">
    <property type="entry name" value="division_SteA"/>
    <property type="match status" value="1"/>
</dbReference>
<evidence type="ECO:0000256" key="3">
    <source>
        <dbReference type="ARBA" id="ARBA00022777"/>
    </source>
</evidence>
<dbReference type="SUPFAM" id="SSF63999">
    <property type="entry name" value="Thiamin pyrophosphokinase, catalytic domain"/>
    <property type="match status" value="1"/>
</dbReference>
<evidence type="ECO:0000256" key="5">
    <source>
        <dbReference type="SAM" id="MobiDB-lite"/>
    </source>
</evidence>
<accession>A0ABU2BQM3</accession>
<dbReference type="InterPro" id="IPR036759">
    <property type="entry name" value="TPK_catalytic_sf"/>
</dbReference>
<feature type="domain" description="SteA-like C-terminal" evidence="6">
    <location>
        <begin position="349"/>
        <end position="395"/>
    </location>
</feature>
<dbReference type="Pfam" id="PF12555">
    <property type="entry name" value="SteA-like_C"/>
    <property type="match status" value="1"/>
</dbReference>
<comment type="caution">
    <text evidence="7">The sequence shown here is derived from an EMBL/GenBank/DDBJ whole genome shotgun (WGS) entry which is preliminary data.</text>
</comment>
<evidence type="ECO:0000259" key="6">
    <source>
        <dbReference type="Pfam" id="PF12555"/>
    </source>
</evidence>
<dbReference type="Proteomes" id="UP001183648">
    <property type="component" value="Unassembled WGS sequence"/>
</dbReference>
<dbReference type="InterPro" id="IPR047795">
    <property type="entry name" value="Put_SteA-like"/>
</dbReference>
<evidence type="ECO:0000313" key="7">
    <source>
        <dbReference type="EMBL" id="MDR7360937.1"/>
    </source>
</evidence>
<protein>
    <submittedName>
        <fullName evidence="7">Membrane-anchored protein</fullName>
    </submittedName>
</protein>
<proteinExistence type="predicted"/>
<keyword evidence="1" id="KW-0808">Transferase</keyword>
<keyword evidence="3" id="KW-0418">Kinase</keyword>
<keyword evidence="2" id="KW-0547">Nucleotide-binding</keyword>
<dbReference type="EMBL" id="JAVDYG010000001">
    <property type="protein sequence ID" value="MDR7360937.1"/>
    <property type="molecule type" value="Genomic_DNA"/>
</dbReference>
<keyword evidence="8" id="KW-1185">Reference proteome</keyword>
<reference evidence="7 8" key="1">
    <citation type="submission" date="2023-07" db="EMBL/GenBank/DDBJ databases">
        <title>Sequencing the genomes of 1000 actinobacteria strains.</title>
        <authorList>
            <person name="Klenk H.-P."/>
        </authorList>
    </citation>
    <scope>NUCLEOTIDE SEQUENCE [LARGE SCALE GENOMIC DNA]</scope>
    <source>
        <strain evidence="7 8">DSM 19426</strain>
    </source>
</reference>
<sequence length="408" mass="43404">MKFTGRGSARASARSDPAGAVQGTVRVDRRTSSLLARLRPGDIAVLDHLDLDRRTAEQLVAQQVAAVVNAGRFVSGRYPALGAEVLAKAGVVLLDDAGTGVLAARNGASGRVEGDRLLVDGKEVARGTRLDLDAVLVQMDEARAGLATQLESFTHSTTEYLRREQELLLHGRGVPDVATRIAGRPVVVVVRAFDHESDLRRIRRFIREQHPVLVGVDAGADALREARLRPDIVVIGEEGLARVAGGAGERVVSDAALRSAREVVVHADATDRAVGADRLDRIGVRPQRVATSGTSEDLALLLADLKGASLIVTVGTHASLDEFLDRQRSGLASTFLTRLRVGPRLVDAKAVPVVYAGRVRPWHLALVLLAGLVALAAALSTSPDGAALLRDLQDQAQPLIDWIRGLLP</sequence>
<dbReference type="RefSeq" id="WP_310298152.1">
    <property type="nucleotide sequence ID" value="NZ_BAAAPS010000002.1"/>
</dbReference>
<name>A0ABU2BQM3_9ACTN</name>
<evidence type="ECO:0000256" key="2">
    <source>
        <dbReference type="ARBA" id="ARBA00022741"/>
    </source>
</evidence>
<evidence type="ECO:0000256" key="1">
    <source>
        <dbReference type="ARBA" id="ARBA00022679"/>
    </source>
</evidence>
<evidence type="ECO:0000256" key="4">
    <source>
        <dbReference type="ARBA" id="ARBA00022840"/>
    </source>
</evidence>
<feature type="region of interest" description="Disordered" evidence="5">
    <location>
        <begin position="1"/>
        <end position="21"/>
    </location>
</feature>
<organism evidence="7 8">
    <name type="scientific">Nocardioides marmoribigeumensis</name>
    <dbReference type="NCBI Taxonomy" id="433649"/>
    <lineage>
        <taxon>Bacteria</taxon>
        <taxon>Bacillati</taxon>
        <taxon>Actinomycetota</taxon>
        <taxon>Actinomycetes</taxon>
        <taxon>Propionibacteriales</taxon>
        <taxon>Nocardioidaceae</taxon>
        <taxon>Nocardioides</taxon>
    </lineage>
</organism>
<evidence type="ECO:0000313" key="8">
    <source>
        <dbReference type="Proteomes" id="UP001183648"/>
    </source>
</evidence>
<keyword evidence="4" id="KW-0067">ATP-binding</keyword>
<dbReference type="InterPro" id="IPR022215">
    <property type="entry name" value="SteA-like_C"/>
</dbReference>